<proteinExistence type="predicted"/>
<protein>
    <submittedName>
        <fullName evidence="2">Uncharacterized protein</fullName>
    </submittedName>
</protein>
<feature type="compositionally biased region" description="Polar residues" evidence="1">
    <location>
        <begin position="253"/>
        <end position="263"/>
    </location>
</feature>
<reference evidence="2" key="1">
    <citation type="submission" date="2022-08" db="EMBL/GenBank/DDBJ databases">
        <title>A Global Phylogenomic Analysis of the Shiitake Genus Lentinula.</title>
        <authorList>
            <consortium name="DOE Joint Genome Institute"/>
            <person name="Sierra-Patev S."/>
            <person name="Min B."/>
            <person name="Naranjo-Ortiz M."/>
            <person name="Looney B."/>
            <person name="Konkel Z."/>
            <person name="Slot J.C."/>
            <person name="Sakamoto Y."/>
            <person name="Steenwyk J.L."/>
            <person name="Rokas A."/>
            <person name="Carro J."/>
            <person name="Camarero S."/>
            <person name="Ferreira P."/>
            <person name="Molpeceres G."/>
            <person name="Ruiz-Duenas F.J."/>
            <person name="Serrano A."/>
            <person name="Henrissat B."/>
            <person name="Drula E."/>
            <person name="Hughes K.W."/>
            <person name="Mata J.L."/>
            <person name="Ishikawa N.K."/>
            <person name="Vargas-Isla R."/>
            <person name="Ushijima S."/>
            <person name="Smith C.A."/>
            <person name="Ahrendt S."/>
            <person name="Andreopoulos W."/>
            <person name="He G."/>
            <person name="Labutti K."/>
            <person name="Lipzen A."/>
            <person name="Ng V."/>
            <person name="Riley R."/>
            <person name="Sandor L."/>
            <person name="Barry K."/>
            <person name="Martinez A.T."/>
            <person name="Xiao Y."/>
            <person name="Gibbons J.G."/>
            <person name="Terashima K."/>
            <person name="Grigoriev I.V."/>
            <person name="Hibbett D.S."/>
        </authorList>
    </citation>
    <scope>NUCLEOTIDE SEQUENCE</scope>
    <source>
        <strain evidence="2">RHP3577 ss4</strain>
    </source>
</reference>
<dbReference type="EMBL" id="JANVFT010000101">
    <property type="protein sequence ID" value="KAJ4468478.1"/>
    <property type="molecule type" value="Genomic_DNA"/>
</dbReference>
<evidence type="ECO:0000313" key="2">
    <source>
        <dbReference type="EMBL" id="KAJ4468478.1"/>
    </source>
</evidence>
<accession>A0ABQ8V0Q1</accession>
<evidence type="ECO:0000313" key="3">
    <source>
        <dbReference type="Proteomes" id="UP001150217"/>
    </source>
</evidence>
<organism evidence="2 3">
    <name type="scientific">Lentinula lateritia</name>
    <dbReference type="NCBI Taxonomy" id="40482"/>
    <lineage>
        <taxon>Eukaryota</taxon>
        <taxon>Fungi</taxon>
        <taxon>Dikarya</taxon>
        <taxon>Basidiomycota</taxon>
        <taxon>Agaricomycotina</taxon>
        <taxon>Agaricomycetes</taxon>
        <taxon>Agaricomycetidae</taxon>
        <taxon>Agaricales</taxon>
        <taxon>Marasmiineae</taxon>
        <taxon>Omphalotaceae</taxon>
        <taxon>Lentinula</taxon>
    </lineage>
</organism>
<gene>
    <name evidence="2" type="ORF">C8R41DRAFT_871167</name>
</gene>
<feature type="compositionally biased region" description="Basic and acidic residues" evidence="1">
    <location>
        <begin position="60"/>
        <end position="70"/>
    </location>
</feature>
<dbReference type="Proteomes" id="UP001150217">
    <property type="component" value="Unassembled WGS sequence"/>
</dbReference>
<sequence>MEPYETSDEETQTLTPSQSTWWRKQAYEYYRYCSDDDGIIQKVFDSPNPEELTPSMRTGTRGDEQKHPLQRELSNMAPPPPVLVGSGKDADARGATPVSFKSSTRPPKYFLEGEKHTNSFLSDAFGPTKLETAWFRSHDSEGETAWYFSQSPFDLDAPPPETPSPRMLATIYIHRNMKDGAYQLWLWCDRDGGGLAWQPVDLENERVAHPKIAEQALKLTMLGRPSWVLTSTLTTYRSRKPRRSRSRSVAAGSMNSGSISTGN</sequence>
<comment type="caution">
    <text evidence="2">The sequence shown here is derived from an EMBL/GenBank/DDBJ whole genome shotgun (WGS) entry which is preliminary data.</text>
</comment>
<name>A0ABQ8V0Q1_9AGAR</name>
<evidence type="ECO:0000256" key="1">
    <source>
        <dbReference type="SAM" id="MobiDB-lite"/>
    </source>
</evidence>
<feature type="region of interest" description="Disordered" evidence="1">
    <location>
        <begin position="43"/>
        <end position="107"/>
    </location>
</feature>
<feature type="region of interest" description="Disordered" evidence="1">
    <location>
        <begin position="239"/>
        <end position="263"/>
    </location>
</feature>
<keyword evidence="3" id="KW-1185">Reference proteome</keyword>